<accession>A0A218YWJ5</accession>
<feature type="compositionally biased region" description="Low complexity" evidence="1">
    <location>
        <begin position="84"/>
        <end position="108"/>
    </location>
</feature>
<dbReference type="Proteomes" id="UP000242519">
    <property type="component" value="Unassembled WGS sequence"/>
</dbReference>
<gene>
    <name evidence="2" type="ORF">B2J93_8732</name>
</gene>
<dbReference type="EMBL" id="MZNU01000336">
    <property type="protein sequence ID" value="OWP00161.1"/>
    <property type="molecule type" value="Genomic_DNA"/>
</dbReference>
<keyword evidence="4" id="KW-1185">Reference proteome</keyword>
<feature type="compositionally biased region" description="Low complexity" evidence="1">
    <location>
        <begin position="52"/>
        <end position="67"/>
    </location>
</feature>
<dbReference type="AlphaFoldDB" id="A0A218YWJ5"/>
<dbReference type="EMBL" id="MT819950">
    <property type="protein sequence ID" value="QRL06104.1"/>
    <property type="molecule type" value="Genomic_DNA"/>
</dbReference>
<reference evidence="3" key="2">
    <citation type="journal article" name="PLoS ONE">
        <title>Draft genome sequence of Marssonina coronaria, causal agent of apple blotch, and comparisons with the Marssonina brunnea and Marssonina rosae genomes.</title>
        <authorList>
            <person name="Cheng Q."/>
            <person name="Chen J."/>
            <person name="Zhao L."/>
        </authorList>
    </citation>
    <scope>NUCLEOTIDE SEQUENCE</scope>
</reference>
<evidence type="ECO:0000313" key="4">
    <source>
        <dbReference type="Proteomes" id="UP000242519"/>
    </source>
</evidence>
<evidence type="ECO:0000313" key="2">
    <source>
        <dbReference type="EMBL" id="OWP00161.1"/>
    </source>
</evidence>
<organism evidence="2 4">
    <name type="scientific">Diplocarpon coronariae</name>
    <dbReference type="NCBI Taxonomy" id="2795749"/>
    <lineage>
        <taxon>Eukaryota</taxon>
        <taxon>Fungi</taxon>
        <taxon>Dikarya</taxon>
        <taxon>Ascomycota</taxon>
        <taxon>Pezizomycotina</taxon>
        <taxon>Leotiomycetes</taxon>
        <taxon>Helotiales</taxon>
        <taxon>Drepanopezizaceae</taxon>
        <taxon>Diplocarpon</taxon>
    </lineage>
</organism>
<name>A0A218YWJ5_9HELO</name>
<evidence type="ECO:0000256" key="1">
    <source>
        <dbReference type="SAM" id="MobiDB-lite"/>
    </source>
</evidence>
<protein>
    <submittedName>
        <fullName evidence="2">Uncharacterized protein</fullName>
    </submittedName>
</protein>
<evidence type="ECO:0000313" key="3">
    <source>
        <dbReference type="EMBL" id="QRL06104.1"/>
    </source>
</evidence>
<reference evidence="2 4" key="1">
    <citation type="submission" date="2017-04" db="EMBL/GenBank/DDBJ databases">
        <title>Draft genome sequence of Marssonina coronaria NL1: causal agent of apple blotch.</title>
        <authorList>
            <person name="Cheng Q."/>
        </authorList>
    </citation>
    <scope>NUCLEOTIDE SEQUENCE [LARGE SCALE GENOMIC DNA]</scope>
    <source>
        <strain evidence="2 4">NL1</strain>
    </source>
</reference>
<feature type="region of interest" description="Disordered" evidence="1">
    <location>
        <begin position="1"/>
        <end position="108"/>
    </location>
</feature>
<sequence>MPLSPRRIVQGPARSAGSEMHPGSLASAARDERCRPFPSSASSDRARREAASRMGTASETATATASETETETETKTETETETVSRASTGRAGAGRTAGDSTGAATSARWGGTSHAARHMSGAGCQTMCARCTCGRRGPLPPPKSPVAEHHPASPCMSPSALFPRPAARREANMSSILGSRSLLRRPESTNPLGLARA</sequence>
<proteinExistence type="predicted"/>
<feature type="region of interest" description="Disordered" evidence="1">
    <location>
        <begin position="140"/>
        <end position="197"/>
    </location>
</feature>